<reference evidence="1 2" key="1">
    <citation type="submission" date="2015-03" db="EMBL/GenBank/DDBJ databases">
        <authorList>
            <consortium name="Pathogen Informatics"/>
        </authorList>
    </citation>
    <scope>NUCLEOTIDE SEQUENCE [LARGE SCALE GENOMIC DNA]</scope>
    <source>
        <strain evidence="1 2">D4891</strain>
    </source>
</reference>
<gene>
    <name evidence="1" type="ORF">ERS008207_04296</name>
</gene>
<protein>
    <submittedName>
        <fullName evidence="1">Uncharacterized protein</fullName>
    </submittedName>
</protein>
<evidence type="ECO:0000313" key="2">
    <source>
        <dbReference type="Proteomes" id="UP000042394"/>
    </source>
</evidence>
<sequence>MGNSVSLISVDLPEPETPVIQVNSPTGSVRVTSFRLLPRAPVSLSTFSGFAGTRCFGTSILRLPLMYWPVSDSGTAIMASSGPSATTSPP</sequence>
<proteinExistence type="predicted"/>
<dbReference type="EMBL" id="CQPD01000061">
    <property type="protein sequence ID" value="CNV10409.1"/>
    <property type="molecule type" value="Genomic_DNA"/>
</dbReference>
<dbReference type="AlphaFoldDB" id="A0A655EB83"/>
<accession>A0A655EB83</accession>
<name>A0A655EB83_SALET</name>
<organism evidence="1 2">
    <name type="scientific">Salmonella enterica subsp. enterica serovar Bovismorbificans</name>
    <dbReference type="NCBI Taxonomy" id="58097"/>
    <lineage>
        <taxon>Bacteria</taxon>
        <taxon>Pseudomonadati</taxon>
        <taxon>Pseudomonadota</taxon>
        <taxon>Gammaproteobacteria</taxon>
        <taxon>Enterobacterales</taxon>
        <taxon>Enterobacteriaceae</taxon>
        <taxon>Salmonella</taxon>
    </lineage>
</organism>
<evidence type="ECO:0000313" key="1">
    <source>
        <dbReference type="EMBL" id="CNV10409.1"/>
    </source>
</evidence>
<dbReference type="Proteomes" id="UP000042394">
    <property type="component" value="Unassembled WGS sequence"/>
</dbReference>